<reference evidence="2 3" key="1">
    <citation type="submission" date="2019-03" db="EMBL/GenBank/DDBJ databases">
        <title>First draft genome of Liparis tanakae, snailfish: a comprehensive survey of snailfish specific genes.</title>
        <authorList>
            <person name="Kim W."/>
            <person name="Song I."/>
            <person name="Jeong J.-H."/>
            <person name="Kim D."/>
            <person name="Kim S."/>
            <person name="Ryu S."/>
            <person name="Song J.Y."/>
            <person name="Lee S.K."/>
        </authorList>
    </citation>
    <scope>NUCLEOTIDE SEQUENCE [LARGE SCALE GENOMIC DNA]</scope>
    <source>
        <tissue evidence="2">Muscle</tissue>
    </source>
</reference>
<feature type="region of interest" description="Disordered" evidence="1">
    <location>
        <begin position="27"/>
        <end position="64"/>
    </location>
</feature>
<dbReference type="EMBL" id="SRLO01011349">
    <property type="protein sequence ID" value="TNN25920.1"/>
    <property type="molecule type" value="Genomic_DNA"/>
</dbReference>
<dbReference type="AlphaFoldDB" id="A0A4Z2EBH9"/>
<comment type="caution">
    <text evidence="2">The sequence shown here is derived from an EMBL/GenBank/DDBJ whole genome shotgun (WGS) entry which is preliminary data.</text>
</comment>
<sequence length="64" mass="7392">MNQLVNPEHCAGGGGYLIRLHYDEDVVHPNSQHQERNDLDHNEDKTPHSFSHARALPSRMESFR</sequence>
<organism evidence="2 3">
    <name type="scientific">Liparis tanakae</name>
    <name type="common">Tanaka's snailfish</name>
    <dbReference type="NCBI Taxonomy" id="230148"/>
    <lineage>
        <taxon>Eukaryota</taxon>
        <taxon>Metazoa</taxon>
        <taxon>Chordata</taxon>
        <taxon>Craniata</taxon>
        <taxon>Vertebrata</taxon>
        <taxon>Euteleostomi</taxon>
        <taxon>Actinopterygii</taxon>
        <taxon>Neopterygii</taxon>
        <taxon>Teleostei</taxon>
        <taxon>Neoteleostei</taxon>
        <taxon>Acanthomorphata</taxon>
        <taxon>Eupercaria</taxon>
        <taxon>Perciformes</taxon>
        <taxon>Cottioidei</taxon>
        <taxon>Cottales</taxon>
        <taxon>Liparidae</taxon>
        <taxon>Liparis</taxon>
    </lineage>
</organism>
<protein>
    <submittedName>
        <fullName evidence="2">Uncharacterized protein</fullName>
    </submittedName>
</protein>
<name>A0A4Z2EBH9_9TELE</name>
<evidence type="ECO:0000256" key="1">
    <source>
        <dbReference type="SAM" id="MobiDB-lite"/>
    </source>
</evidence>
<accession>A0A4Z2EBH9</accession>
<keyword evidence="3" id="KW-1185">Reference proteome</keyword>
<gene>
    <name evidence="2" type="ORF">EYF80_063945</name>
</gene>
<evidence type="ECO:0000313" key="3">
    <source>
        <dbReference type="Proteomes" id="UP000314294"/>
    </source>
</evidence>
<proteinExistence type="predicted"/>
<dbReference type="Proteomes" id="UP000314294">
    <property type="component" value="Unassembled WGS sequence"/>
</dbReference>
<feature type="compositionally biased region" description="Basic and acidic residues" evidence="1">
    <location>
        <begin position="27"/>
        <end position="47"/>
    </location>
</feature>
<evidence type="ECO:0000313" key="2">
    <source>
        <dbReference type="EMBL" id="TNN25920.1"/>
    </source>
</evidence>